<name>A0A194PN69_PAPXU</name>
<dbReference type="Proteomes" id="UP000053268">
    <property type="component" value="Unassembled WGS sequence"/>
</dbReference>
<accession>A0A194PN69</accession>
<evidence type="ECO:0000313" key="2">
    <source>
        <dbReference type="Proteomes" id="UP000053268"/>
    </source>
</evidence>
<reference evidence="1 2" key="1">
    <citation type="journal article" date="2015" name="Nat. Commun.">
        <title>Outbred genome sequencing and CRISPR/Cas9 gene editing in butterflies.</title>
        <authorList>
            <person name="Li X."/>
            <person name="Fan D."/>
            <person name="Zhang W."/>
            <person name="Liu G."/>
            <person name="Zhang L."/>
            <person name="Zhao L."/>
            <person name="Fang X."/>
            <person name="Chen L."/>
            <person name="Dong Y."/>
            <person name="Chen Y."/>
            <person name="Ding Y."/>
            <person name="Zhao R."/>
            <person name="Feng M."/>
            <person name="Zhu Y."/>
            <person name="Feng Y."/>
            <person name="Jiang X."/>
            <person name="Zhu D."/>
            <person name="Xiang H."/>
            <person name="Feng X."/>
            <person name="Li S."/>
            <person name="Wang J."/>
            <person name="Zhang G."/>
            <person name="Kronforst M.R."/>
            <person name="Wang W."/>
        </authorList>
    </citation>
    <scope>NUCLEOTIDE SEQUENCE [LARGE SCALE GENOMIC DNA]</scope>
    <source>
        <strain evidence="1">Ya'a_city_454_Px</strain>
        <tissue evidence="1">Whole body</tissue>
    </source>
</reference>
<gene>
    <name evidence="1" type="ORF">RR46_06635</name>
</gene>
<organism evidence="1 2">
    <name type="scientific">Papilio xuthus</name>
    <name type="common">Asian swallowtail butterfly</name>
    <dbReference type="NCBI Taxonomy" id="66420"/>
    <lineage>
        <taxon>Eukaryota</taxon>
        <taxon>Metazoa</taxon>
        <taxon>Ecdysozoa</taxon>
        <taxon>Arthropoda</taxon>
        <taxon>Hexapoda</taxon>
        <taxon>Insecta</taxon>
        <taxon>Pterygota</taxon>
        <taxon>Neoptera</taxon>
        <taxon>Endopterygota</taxon>
        <taxon>Lepidoptera</taxon>
        <taxon>Glossata</taxon>
        <taxon>Ditrysia</taxon>
        <taxon>Papilionoidea</taxon>
        <taxon>Papilionidae</taxon>
        <taxon>Papilioninae</taxon>
        <taxon>Papilio</taxon>
    </lineage>
</organism>
<dbReference type="AlphaFoldDB" id="A0A194PN69"/>
<dbReference type="EMBL" id="KQ459600">
    <property type="protein sequence ID" value="KPI94184.1"/>
    <property type="molecule type" value="Genomic_DNA"/>
</dbReference>
<proteinExistence type="predicted"/>
<protein>
    <submittedName>
        <fullName evidence="1">Uncharacterized protein</fullName>
    </submittedName>
</protein>
<keyword evidence="2" id="KW-1185">Reference proteome</keyword>
<sequence length="233" mass="25071">MGPDSDIVQLWDIKLDKESTAGKVMDPDSIPLMVITVMDLLPLGQIQLIPGNRLLFPSTAYIQPNQFHSRHNTAYTVSILQVPFMETNTVTAMEVMIAIFFCLFAFAHARHRGIFAFGASNLRTNLGQAAGLGYSGNLGINYGTNLVKRRHRYGWQGYAPGYSGGYISLGGYGANSAYPSQGLPPIVNTVAPNPPYNPGFIGNGAYASAGPLGSPNYGGYGYGGNGYGYENNW</sequence>
<evidence type="ECO:0000313" key="1">
    <source>
        <dbReference type="EMBL" id="KPI94184.1"/>
    </source>
</evidence>